<dbReference type="Proteomes" id="UP000597444">
    <property type="component" value="Unassembled WGS sequence"/>
</dbReference>
<dbReference type="GO" id="GO:0030975">
    <property type="term" value="F:thiamine binding"/>
    <property type="evidence" value="ECO:0007669"/>
    <property type="project" value="InterPro"/>
</dbReference>
<dbReference type="GO" id="GO:0005524">
    <property type="term" value="F:ATP binding"/>
    <property type="evidence" value="ECO:0007669"/>
    <property type="project" value="UniProtKB-KW"/>
</dbReference>
<dbReference type="InterPro" id="IPR007371">
    <property type="entry name" value="TPK_catalytic"/>
</dbReference>
<dbReference type="PANTHER" id="PTHR41299">
    <property type="entry name" value="THIAMINE PYROPHOSPHOKINASE"/>
    <property type="match status" value="1"/>
</dbReference>
<dbReference type="InterPro" id="IPR007373">
    <property type="entry name" value="Thiamin_PyroPKinase_B1-bd"/>
</dbReference>
<organism evidence="7 8">
    <name type="scientific">Reticulibacter mediterranei</name>
    <dbReference type="NCBI Taxonomy" id="2778369"/>
    <lineage>
        <taxon>Bacteria</taxon>
        <taxon>Bacillati</taxon>
        <taxon>Chloroflexota</taxon>
        <taxon>Ktedonobacteria</taxon>
        <taxon>Ktedonobacterales</taxon>
        <taxon>Reticulibacteraceae</taxon>
        <taxon>Reticulibacter</taxon>
    </lineage>
</organism>
<keyword evidence="3" id="KW-0418">Kinase</keyword>
<keyword evidence="1" id="KW-0808">Transferase</keyword>
<evidence type="ECO:0000256" key="5">
    <source>
        <dbReference type="NCBIfam" id="TIGR01378"/>
    </source>
</evidence>
<keyword evidence="4" id="KW-0067">ATP-binding</keyword>
<dbReference type="PANTHER" id="PTHR41299:SF1">
    <property type="entry name" value="THIAMINE PYROPHOSPHOKINASE"/>
    <property type="match status" value="1"/>
</dbReference>
<evidence type="ECO:0000259" key="6">
    <source>
        <dbReference type="SMART" id="SM00983"/>
    </source>
</evidence>
<protein>
    <recommendedName>
        <fullName evidence="5">Thiamine diphosphokinase</fullName>
        <ecNumber evidence="5">2.7.6.2</ecNumber>
    </recommendedName>
</protein>
<dbReference type="InterPro" id="IPR053149">
    <property type="entry name" value="TPK"/>
</dbReference>
<dbReference type="Pfam" id="PF04265">
    <property type="entry name" value="TPK_B1_binding"/>
    <property type="match status" value="1"/>
</dbReference>
<dbReference type="AlphaFoldDB" id="A0A8J3ID59"/>
<dbReference type="SUPFAM" id="SSF63999">
    <property type="entry name" value="Thiamin pyrophosphokinase, catalytic domain"/>
    <property type="match status" value="1"/>
</dbReference>
<dbReference type="EC" id="2.7.6.2" evidence="5"/>
<keyword evidence="2" id="KW-0547">Nucleotide-binding</keyword>
<evidence type="ECO:0000313" key="8">
    <source>
        <dbReference type="Proteomes" id="UP000597444"/>
    </source>
</evidence>
<name>A0A8J3ID59_9CHLR</name>
<evidence type="ECO:0000256" key="2">
    <source>
        <dbReference type="ARBA" id="ARBA00022741"/>
    </source>
</evidence>
<dbReference type="EMBL" id="BNJK01000001">
    <property type="protein sequence ID" value="GHO92141.1"/>
    <property type="molecule type" value="Genomic_DNA"/>
</dbReference>
<dbReference type="InterPro" id="IPR036759">
    <property type="entry name" value="TPK_catalytic_sf"/>
</dbReference>
<keyword evidence="8" id="KW-1185">Reference proteome</keyword>
<dbReference type="InterPro" id="IPR036371">
    <property type="entry name" value="TPK_B1-bd_sf"/>
</dbReference>
<evidence type="ECO:0000256" key="4">
    <source>
        <dbReference type="ARBA" id="ARBA00022840"/>
    </source>
</evidence>
<dbReference type="GO" id="GO:0009229">
    <property type="term" value="P:thiamine diphosphate biosynthetic process"/>
    <property type="evidence" value="ECO:0007669"/>
    <property type="project" value="InterPro"/>
</dbReference>
<dbReference type="GO" id="GO:0004788">
    <property type="term" value="F:thiamine diphosphokinase activity"/>
    <property type="evidence" value="ECO:0007669"/>
    <property type="project" value="UniProtKB-UniRule"/>
</dbReference>
<sequence>MHIIIFAGGPLIPGKAVDAAISEADFVIAADSGAQTALQRGLTPAIVVGDFDSLSLSPDMLKALGCQLIEVSAEKDETDTELAINTAVQQGASEITILGGLGGQRFEHSIANILLMADYALPIRITDGPSTCWLLRGPGSTTITGQPGDLLSLFPLTTDAYGVRTSNLYYPLRGETLRFGRPRGISNVLTTTQAQASVEQGLLLVIHTSKQELDE</sequence>
<dbReference type="RefSeq" id="WP_220202996.1">
    <property type="nucleotide sequence ID" value="NZ_BNJK01000001.1"/>
</dbReference>
<dbReference type="SUPFAM" id="SSF63862">
    <property type="entry name" value="Thiamin pyrophosphokinase, substrate-binding domain"/>
    <property type="match status" value="1"/>
</dbReference>
<dbReference type="GO" id="GO:0006772">
    <property type="term" value="P:thiamine metabolic process"/>
    <property type="evidence" value="ECO:0007669"/>
    <property type="project" value="UniProtKB-UniRule"/>
</dbReference>
<dbReference type="Gene3D" id="3.40.50.10240">
    <property type="entry name" value="Thiamin pyrophosphokinase, catalytic domain"/>
    <property type="match status" value="1"/>
</dbReference>
<evidence type="ECO:0000256" key="3">
    <source>
        <dbReference type="ARBA" id="ARBA00022777"/>
    </source>
</evidence>
<evidence type="ECO:0000256" key="1">
    <source>
        <dbReference type="ARBA" id="ARBA00022679"/>
    </source>
</evidence>
<evidence type="ECO:0000313" key="7">
    <source>
        <dbReference type="EMBL" id="GHO92141.1"/>
    </source>
</evidence>
<comment type="caution">
    <text evidence="7">The sequence shown here is derived from an EMBL/GenBank/DDBJ whole genome shotgun (WGS) entry which is preliminary data.</text>
</comment>
<gene>
    <name evidence="7" type="ORF">KSF_021890</name>
</gene>
<reference evidence="7" key="1">
    <citation type="submission" date="2020-10" db="EMBL/GenBank/DDBJ databases">
        <title>Taxonomic study of unclassified bacteria belonging to the class Ktedonobacteria.</title>
        <authorList>
            <person name="Yabe S."/>
            <person name="Wang C.M."/>
            <person name="Zheng Y."/>
            <person name="Sakai Y."/>
            <person name="Cavaletti L."/>
            <person name="Monciardini P."/>
            <person name="Donadio S."/>
        </authorList>
    </citation>
    <scope>NUCLEOTIDE SEQUENCE</scope>
    <source>
        <strain evidence="7">ID150040</strain>
    </source>
</reference>
<dbReference type="Pfam" id="PF04263">
    <property type="entry name" value="TPK_catalytic"/>
    <property type="match status" value="1"/>
</dbReference>
<dbReference type="CDD" id="cd07995">
    <property type="entry name" value="TPK"/>
    <property type="match status" value="1"/>
</dbReference>
<accession>A0A8J3ID59</accession>
<proteinExistence type="predicted"/>
<feature type="domain" description="Thiamin pyrophosphokinase thiamin-binding" evidence="6">
    <location>
        <begin position="139"/>
        <end position="204"/>
    </location>
</feature>
<dbReference type="SMART" id="SM00983">
    <property type="entry name" value="TPK_B1_binding"/>
    <property type="match status" value="1"/>
</dbReference>
<dbReference type="NCBIfam" id="TIGR01378">
    <property type="entry name" value="thi_PPkinase"/>
    <property type="match status" value="1"/>
</dbReference>
<dbReference type="GO" id="GO:0016301">
    <property type="term" value="F:kinase activity"/>
    <property type="evidence" value="ECO:0007669"/>
    <property type="project" value="UniProtKB-KW"/>
</dbReference>
<dbReference type="InterPro" id="IPR006282">
    <property type="entry name" value="Thi_PPkinase"/>
</dbReference>